<protein>
    <recommendedName>
        <fullName evidence="3 11">Catalase</fullName>
        <ecNumber evidence="3 11">1.11.1.6</ecNumber>
    </recommendedName>
</protein>
<comment type="catalytic activity">
    <reaction evidence="10 11">
        <text>2 H2O2 = O2 + 2 H2O</text>
        <dbReference type="Rhea" id="RHEA:20309"/>
        <dbReference type="ChEBI" id="CHEBI:15377"/>
        <dbReference type="ChEBI" id="CHEBI:15379"/>
        <dbReference type="ChEBI" id="CHEBI:16240"/>
        <dbReference type="EC" id="1.11.1.6"/>
    </reaction>
</comment>
<keyword evidence="14" id="KW-1185">Reference proteome</keyword>
<gene>
    <name evidence="13" type="ORF">NMU02_13115</name>
</gene>
<dbReference type="PRINTS" id="PR00067">
    <property type="entry name" value="CATALASE"/>
</dbReference>
<dbReference type="InterPro" id="IPR024708">
    <property type="entry name" value="Catalase_AS"/>
</dbReference>
<dbReference type="EC" id="1.11.1.6" evidence="3 11"/>
<evidence type="ECO:0000256" key="8">
    <source>
        <dbReference type="ARBA" id="ARBA00023004"/>
    </source>
</evidence>
<accession>A0ABT1MK80</accession>
<dbReference type="Gene3D" id="2.40.180.10">
    <property type="entry name" value="Catalase core domain"/>
    <property type="match status" value="1"/>
</dbReference>
<dbReference type="Pfam" id="PF00199">
    <property type="entry name" value="Catalase"/>
    <property type="match status" value="1"/>
</dbReference>
<dbReference type="Pfam" id="PF06628">
    <property type="entry name" value="Catalase-rel"/>
    <property type="match status" value="1"/>
</dbReference>
<evidence type="ECO:0000256" key="9">
    <source>
        <dbReference type="ARBA" id="ARBA00023324"/>
    </source>
</evidence>
<evidence type="ECO:0000313" key="13">
    <source>
        <dbReference type="EMBL" id="MCP9613032.1"/>
    </source>
</evidence>
<keyword evidence="5 11" id="KW-0349">Heme</keyword>
<dbReference type="PROSITE" id="PS00437">
    <property type="entry name" value="CATALASE_1"/>
    <property type="match status" value="1"/>
</dbReference>
<dbReference type="SMART" id="SM01060">
    <property type="entry name" value="Catalase"/>
    <property type="match status" value="1"/>
</dbReference>
<evidence type="ECO:0000259" key="12">
    <source>
        <dbReference type="SMART" id="SM01060"/>
    </source>
</evidence>
<name>A0ABT1MK80_9BACT</name>
<keyword evidence="4 11" id="KW-0575">Peroxidase</keyword>
<dbReference type="PANTHER" id="PTHR11465">
    <property type="entry name" value="CATALASE"/>
    <property type="match status" value="1"/>
</dbReference>
<dbReference type="CDD" id="cd08156">
    <property type="entry name" value="catalase_clade_3"/>
    <property type="match status" value="1"/>
</dbReference>
<evidence type="ECO:0000256" key="1">
    <source>
        <dbReference type="ARBA" id="ARBA00001971"/>
    </source>
</evidence>
<sequence length="500" mass="57362">MKKKKQLTTETGCPVADNQNIETAGKRGPALMQNVWYLEKQAHFNRERIPERVVHAKGSGAYGTFTVTNDITRYTKAKIFSEVGKKTELFLRFSVVAGSLGDSDTERDVRGFSVKFYTEEGNWDLVGNNTPVFFIRDPLKFADFIHTQKRDPKTNVFTAVSKWDFWSLSPESLHQVMILMSDRGIPQNYRRMHGFGSHTFSFINSNNERFWVKFHLLTQQGIANFTTEEAAEISKYDRDHAQRDLYESIAKGDFPKWKMYVQIMPEAEAETYHINPFDLTKVWPHGDYPLIEVGMLELNRNPENYFLDVEQSAFAPSNVVPGIGFSPDRVLQGRLFAYTDAHRYRLGVNADLIPVNRPHCPYANYHRDGDMRIDNNGGDNVNYEPNSFDGPVDNPALREPPLKIKGEAYDYNHREDRDYYSQPGALFRLMSPDARQRLISNVVDNMNTVPQFIQIRAAARFYQADENCGKGIAEGLGIGLHSLLEEVERQKKEDARMEPC</sequence>
<dbReference type="EMBL" id="JANDHW010000019">
    <property type="protein sequence ID" value="MCP9613032.1"/>
    <property type="molecule type" value="Genomic_DNA"/>
</dbReference>
<dbReference type="InterPro" id="IPR011614">
    <property type="entry name" value="Catalase_core"/>
</dbReference>
<dbReference type="InterPro" id="IPR010582">
    <property type="entry name" value="Catalase_immune_responsive"/>
</dbReference>
<evidence type="ECO:0000256" key="2">
    <source>
        <dbReference type="ARBA" id="ARBA00005329"/>
    </source>
</evidence>
<keyword evidence="9 11" id="KW-0376">Hydrogen peroxide</keyword>
<dbReference type="PROSITE" id="PS00438">
    <property type="entry name" value="CATALASE_2"/>
    <property type="match status" value="1"/>
</dbReference>
<dbReference type="Proteomes" id="UP001205603">
    <property type="component" value="Unassembled WGS sequence"/>
</dbReference>
<organism evidence="13 14">
    <name type="scientific">Coprobacter tertius</name>
    <dbReference type="NCBI Taxonomy" id="2944915"/>
    <lineage>
        <taxon>Bacteria</taxon>
        <taxon>Pseudomonadati</taxon>
        <taxon>Bacteroidota</taxon>
        <taxon>Bacteroidia</taxon>
        <taxon>Bacteroidales</taxon>
        <taxon>Barnesiellaceae</taxon>
        <taxon>Coprobacter</taxon>
    </lineage>
</organism>
<keyword evidence="6 11" id="KW-0479">Metal-binding</keyword>
<evidence type="ECO:0000256" key="10">
    <source>
        <dbReference type="ARBA" id="ARBA00049254"/>
    </source>
</evidence>
<evidence type="ECO:0000256" key="11">
    <source>
        <dbReference type="RuleBase" id="RU000498"/>
    </source>
</evidence>
<dbReference type="RefSeq" id="WP_255028415.1">
    <property type="nucleotide sequence ID" value="NZ_JANDHW010000019.1"/>
</dbReference>
<proteinExistence type="inferred from homology"/>
<reference evidence="13 14" key="1">
    <citation type="submission" date="2022-07" db="EMBL/GenBank/DDBJ databases">
        <title>Fecal culturing of patients with breast cancer.</title>
        <authorList>
            <person name="Teng N.M.Y."/>
            <person name="Kiu R."/>
            <person name="Evans R."/>
            <person name="Baker D.J."/>
            <person name="Zenner C."/>
            <person name="Robinson S.D."/>
            <person name="Hall L.J."/>
        </authorList>
    </citation>
    <scope>NUCLEOTIDE SEQUENCE [LARGE SCALE GENOMIC DNA]</scope>
    <source>
        <strain evidence="13 14">LH1063</strain>
    </source>
</reference>
<dbReference type="InterPro" id="IPR040333">
    <property type="entry name" value="Catalase_3"/>
</dbReference>
<keyword evidence="8 11" id="KW-0408">Iron</keyword>
<evidence type="ECO:0000256" key="4">
    <source>
        <dbReference type="ARBA" id="ARBA00022559"/>
    </source>
</evidence>
<dbReference type="PROSITE" id="PS51402">
    <property type="entry name" value="CATALASE_3"/>
    <property type="match status" value="1"/>
</dbReference>
<dbReference type="InterPro" id="IPR020835">
    <property type="entry name" value="Catalase_sf"/>
</dbReference>
<dbReference type="PIRSF" id="PIRSF038928">
    <property type="entry name" value="Catalase_clade1-3"/>
    <property type="match status" value="1"/>
</dbReference>
<evidence type="ECO:0000256" key="5">
    <source>
        <dbReference type="ARBA" id="ARBA00022617"/>
    </source>
</evidence>
<feature type="domain" description="Catalase core" evidence="12">
    <location>
        <begin position="8"/>
        <end position="392"/>
    </location>
</feature>
<keyword evidence="7 11" id="KW-0560">Oxidoreductase</keyword>
<dbReference type="PANTHER" id="PTHR11465:SF61">
    <property type="entry name" value="CATALASE"/>
    <property type="match status" value="1"/>
</dbReference>
<dbReference type="InterPro" id="IPR002226">
    <property type="entry name" value="Catalase_haem_BS"/>
</dbReference>
<evidence type="ECO:0000313" key="14">
    <source>
        <dbReference type="Proteomes" id="UP001205603"/>
    </source>
</evidence>
<comment type="cofactor">
    <cofactor evidence="1">
        <name>heme</name>
        <dbReference type="ChEBI" id="CHEBI:30413"/>
    </cofactor>
</comment>
<evidence type="ECO:0000256" key="7">
    <source>
        <dbReference type="ARBA" id="ARBA00023002"/>
    </source>
</evidence>
<dbReference type="InterPro" id="IPR024711">
    <property type="entry name" value="Catalase_clade1/3"/>
</dbReference>
<comment type="similarity">
    <text evidence="2 11">Belongs to the catalase family.</text>
</comment>
<evidence type="ECO:0000256" key="6">
    <source>
        <dbReference type="ARBA" id="ARBA00022723"/>
    </source>
</evidence>
<evidence type="ECO:0000256" key="3">
    <source>
        <dbReference type="ARBA" id="ARBA00012314"/>
    </source>
</evidence>
<comment type="caution">
    <text evidence="13">The sequence shown here is derived from an EMBL/GenBank/DDBJ whole genome shotgun (WGS) entry which is preliminary data.</text>
</comment>
<dbReference type="SUPFAM" id="SSF56634">
    <property type="entry name" value="Heme-dependent catalase-like"/>
    <property type="match status" value="1"/>
</dbReference>
<dbReference type="InterPro" id="IPR018028">
    <property type="entry name" value="Catalase"/>
</dbReference>